<dbReference type="NCBIfam" id="TIGR00360">
    <property type="entry name" value="ComEC_N-term"/>
    <property type="match status" value="1"/>
</dbReference>
<protein>
    <submittedName>
        <fullName evidence="9">Putative hydrolase, metallo-beta-lactamase superfamily</fullName>
    </submittedName>
</protein>
<dbReference type="AlphaFoldDB" id="A0A023PZJ8"/>
<dbReference type="Pfam" id="PF13567">
    <property type="entry name" value="DUF4131"/>
    <property type="match status" value="1"/>
</dbReference>
<dbReference type="Pfam" id="PF03772">
    <property type="entry name" value="Competence"/>
    <property type="match status" value="1"/>
</dbReference>
<accession>A0A023PZJ8</accession>
<keyword evidence="3 6" id="KW-0812">Transmembrane</keyword>
<dbReference type="Gene3D" id="3.60.15.10">
    <property type="entry name" value="Ribonuclease Z/Hydroxyacylglutathione hydrolase-like"/>
    <property type="match status" value="2"/>
</dbReference>
<evidence type="ECO:0000256" key="1">
    <source>
        <dbReference type="ARBA" id="ARBA00004651"/>
    </source>
</evidence>
<keyword evidence="4 6" id="KW-1133">Transmembrane helix</keyword>
<evidence type="ECO:0000259" key="8">
    <source>
        <dbReference type="Pfam" id="PF13567"/>
    </source>
</evidence>
<dbReference type="InterPro" id="IPR052159">
    <property type="entry name" value="Competence_DNA_uptake"/>
</dbReference>
<evidence type="ECO:0000256" key="3">
    <source>
        <dbReference type="ARBA" id="ARBA00022692"/>
    </source>
</evidence>
<dbReference type="NCBIfam" id="TIGR00361">
    <property type="entry name" value="ComEC_Rec2"/>
    <property type="match status" value="1"/>
</dbReference>
<dbReference type="OrthoDB" id="9761531at2"/>
<dbReference type="InterPro" id="IPR025405">
    <property type="entry name" value="DUF4131"/>
</dbReference>
<comment type="subcellular location">
    <subcellularLocation>
        <location evidence="1">Cell membrane</location>
        <topology evidence="1">Multi-pass membrane protein</topology>
    </subcellularLocation>
</comment>
<dbReference type="RefSeq" id="WP_052262284.1">
    <property type="nucleotide sequence ID" value="NZ_JWIC01000006.1"/>
</dbReference>
<dbReference type="InterPro" id="IPR035681">
    <property type="entry name" value="ComA-like_MBL"/>
</dbReference>
<feature type="domain" description="ComEC/Rec2-related protein" evidence="7">
    <location>
        <begin position="184"/>
        <end position="455"/>
    </location>
</feature>
<reference evidence="9" key="1">
    <citation type="journal article" date="2012" name="Sci. Rep.">
        <title>Recruitment in the sea: bacterial genes required for inducing larval settlement in a polychaete worm.</title>
        <authorList>
            <person name="Huang Y."/>
            <person name="Callahan S."/>
            <person name="Hadfield M.G."/>
        </authorList>
    </citation>
    <scope>NUCLEOTIDE SEQUENCE</scope>
    <source>
        <strain evidence="9">HI1</strain>
    </source>
</reference>
<evidence type="ECO:0000256" key="4">
    <source>
        <dbReference type="ARBA" id="ARBA00022989"/>
    </source>
</evidence>
<feature type="transmembrane region" description="Helical" evidence="6">
    <location>
        <begin position="272"/>
        <end position="296"/>
    </location>
</feature>
<reference evidence="9" key="2">
    <citation type="journal article" date="2014" name="Science">
        <title>Marine tubeworm metamorphosis induced by arrays of bacterial phage tail-like structures.</title>
        <authorList>
            <person name="Shikuma N.J."/>
            <person name="Pilhofer M."/>
            <person name="Weiss G.L."/>
            <person name="Hadfield M.G."/>
            <person name="Jensen G.J."/>
            <person name="Newman D.K."/>
        </authorList>
    </citation>
    <scope>NUCLEOTIDE SEQUENCE</scope>
    <source>
        <strain evidence="9">HI1</strain>
    </source>
</reference>
<feature type="transmembrane region" description="Helical" evidence="6">
    <location>
        <begin position="375"/>
        <end position="400"/>
    </location>
</feature>
<feature type="transmembrane region" description="Helical" evidence="6">
    <location>
        <begin position="349"/>
        <end position="369"/>
    </location>
</feature>
<dbReference type="PANTHER" id="PTHR30619">
    <property type="entry name" value="DNA INTERNALIZATION/COMPETENCE PROTEIN COMEC/REC2"/>
    <property type="match status" value="1"/>
</dbReference>
<dbReference type="InterPro" id="IPR004477">
    <property type="entry name" value="ComEC_N"/>
</dbReference>
<feature type="transmembrane region" description="Helical" evidence="6">
    <location>
        <begin position="205"/>
        <end position="227"/>
    </location>
</feature>
<feature type="transmembrane region" description="Helical" evidence="6">
    <location>
        <begin position="308"/>
        <end position="329"/>
    </location>
</feature>
<dbReference type="GO" id="GO:0030420">
    <property type="term" value="P:establishment of competence for transformation"/>
    <property type="evidence" value="ECO:0007669"/>
    <property type="project" value="InterPro"/>
</dbReference>
<dbReference type="InterPro" id="IPR036866">
    <property type="entry name" value="RibonucZ/Hydroxyglut_hydro"/>
</dbReference>
<feature type="transmembrane region" description="Helical" evidence="6">
    <location>
        <begin position="30"/>
        <end position="47"/>
    </location>
</feature>
<dbReference type="InterPro" id="IPR004797">
    <property type="entry name" value="Competence_ComEC/Rec2"/>
</dbReference>
<sequence>MDTWQLPVSVALLVFVSSYFKLFSNVLAGFILGIFVTSLNYILFYQLSWKSLVVDKPIKIDAKVSQIIKAGDRPYIQVKINKLDQLKVKSWQTVHANLSIVEGESAIKVGDTISGTATLKPFYSRKNQYAFDSELYAFRNHIFFKGKLKVDSVARHHGSWRLQYQLFMLDVFDGYQFGWLYYVLMTGDKSKIPKSDKAHFRTLGLSHLLAISGLHIAILFSLSLLLIKVCLFPFKSFLGQTVNTHSIGLICALGCAGLYVVMSGMQISAQRAWFMACAGVLCYLLGTRLSFIRLLIYTLTIVTMVSPFALLNLGLYFSFTAVAGIFWLLSKRKAYQYEFSSWLNKCVWLCKVQVVLFIVLCPLVVYVFHGLSVSGLLINLIFVPLLSIVIFPLLLVQIVLHSVSESNAIMLLDNWLFNSYHFLISFDFHWFDVQPISTSQLCLMMLSFILLAHVLTRIYALIPLSLLLVHWLLSPKPSWQINVFDVGHGSAVLISQDNKAVLYDLGANYFGTYSMFKHVVLPYIKARNLKLVHTIVSHDDGDHAGGLMDLYKLGFGESLNTFHRATYAQPCLLQDVILGDLTIRSIWPKTLQNNDNNSSCVVVVSDDRFKLLLPGDIEADVEAKIISKYRNDLKANFLLAPHHGSRTSSTKQFIKAVEGELVIFSRSRNTAWQLPHTEVLQRYRDAGYETYDTALDGEVQIRVFNEHFEVYTARNAKNLWFLR</sequence>
<organism evidence="9">
    <name type="scientific">Pseudoalteromonas luteoviolacea</name>
    <dbReference type="NCBI Taxonomy" id="43657"/>
    <lineage>
        <taxon>Bacteria</taxon>
        <taxon>Pseudomonadati</taxon>
        <taxon>Pseudomonadota</taxon>
        <taxon>Gammaproteobacteria</taxon>
        <taxon>Alteromonadales</taxon>
        <taxon>Pseudoalteromonadaceae</taxon>
        <taxon>Pseudoalteromonas</taxon>
    </lineage>
</organism>
<keyword evidence="9" id="KW-0378">Hydrolase</keyword>
<evidence type="ECO:0000256" key="5">
    <source>
        <dbReference type="ARBA" id="ARBA00023136"/>
    </source>
</evidence>
<keyword evidence="5 6" id="KW-0472">Membrane</keyword>
<keyword evidence="2" id="KW-1003">Cell membrane</keyword>
<evidence type="ECO:0000256" key="6">
    <source>
        <dbReference type="SAM" id="Phobius"/>
    </source>
</evidence>
<dbReference type="CDD" id="cd07731">
    <property type="entry name" value="ComA-like_MBL-fold"/>
    <property type="match status" value="1"/>
</dbReference>
<feature type="transmembrane region" description="Helical" evidence="6">
    <location>
        <begin position="443"/>
        <end position="473"/>
    </location>
</feature>
<dbReference type="SUPFAM" id="SSF56281">
    <property type="entry name" value="Metallo-hydrolase/oxidoreductase"/>
    <property type="match status" value="1"/>
</dbReference>
<feature type="transmembrane region" description="Helical" evidence="6">
    <location>
        <begin position="247"/>
        <end position="265"/>
    </location>
</feature>
<dbReference type="EMBL" id="KF724687">
    <property type="protein sequence ID" value="AHX39633.1"/>
    <property type="molecule type" value="Genomic_DNA"/>
</dbReference>
<dbReference type="GO" id="GO:0005886">
    <property type="term" value="C:plasma membrane"/>
    <property type="evidence" value="ECO:0007669"/>
    <property type="project" value="UniProtKB-SubCell"/>
</dbReference>
<name>A0A023PZJ8_9GAMM</name>
<dbReference type="PANTHER" id="PTHR30619:SF1">
    <property type="entry name" value="RECOMBINATION PROTEIN 2"/>
    <property type="match status" value="1"/>
</dbReference>
<feature type="domain" description="DUF4131" evidence="8">
    <location>
        <begin position="12"/>
        <end position="149"/>
    </location>
</feature>
<evidence type="ECO:0000256" key="2">
    <source>
        <dbReference type="ARBA" id="ARBA00022475"/>
    </source>
</evidence>
<evidence type="ECO:0000259" key="7">
    <source>
        <dbReference type="Pfam" id="PF03772"/>
    </source>
</evidence>
<dbReference type="GO" id="GO:0016787">
    <property type="term" value="F:hydrolase activity"/>
    <property type="evidence" value="ECO:0007669"/>
    <property type="project" value="UniProtKB-KW"/>
</dbReference>
<evidence type="ECO:0000313" key="9">
    <source>
        <dbReference type="EMBL" id="AHX39633.1"/>
    </source>
</evidence>
<proteinExistence type="predicted"/>